<evidence type="ECO:0000256" key="3">
    <source>
        <dbReference type="ARBA" id="ARBA00022448"/>
    </source>
</evidence>
<keyword evidence="8 9" id="KW-0472">Membrane</keyword>
<evidence type="ECO:0000256" key="6">
    <source>
        <dbReference type="ARBA" id="ARBA00022970"/>
    </source>
</evidence>
<evidence type="ECO:0000256" key="2">
    <source>
        <dbReference type="ARBA" id="ARBA00008220"/>
    </source>
</evidence>
<dbReference type="GO" id="GO:0005886">
    <property type="term" value="C:plasma membrane"/>
    <property type="evidence" value="ECO:0007669"/>
    <property type="project" value="UniProtKB-SubCell"/>
</dbReference>
<evidence type="ECO:0000256" key="7">
    <source>
        <dbReference type="ARBA" id="ARBA00022989"/>
    </source>
</evidence>
<keyword evidence="11" id="KW-1185">Reference proteome</keyword>
<evidence type="ECO:0000256" key="5">
    <source>
        <dbReference type="ARBA" id="ARBA00022692"/>
    </source>
</evidence>
<dbReference type="InterPro" id="IPR002293">
    <property type="entry name" value="AA/rel_permease1"/>
</dbReference>
<dbReference type="AlphaFoldDB" id="A0A841C8R3"/>
<dbReference type="InterPro" id="IPR050367">
    <property type="entry name" value="APC_superfamily"/>
</dbReference>
<feature type="transmembrane region" description="Helical" evidence="9">
    <location>
        <begin position="455"/>
        <end position="478"/>
    </location>
</feature>
<evidence type="ECO:0000256" key="9">
    <source>
        <dbReference type="SAM" id="Phobius"/>
    </source>
</evidence>
<feature type="transmembrane region" description="Helical" evidence="9">
    <location>
        <begin position="347"/>
        <end position="365"/>
    </location>
</feature>
<dbReference type="Pfam" id="PF13520">
    <property type="entry name" value="AA_permease_2"/>
    <property type="match status" value="1"/>
</dbReference>
<dbReference type="PANTHER" id="PTHR42770:SF4">
    <property type="entry name" value="ARGININE_ORNITHINE ANTIPORTER-RELATED"/>
    <property type="match status" value="1"/>
</dbReference>
<dbReference type="NCBIfam" id="TIGR00905">
    <property type="entry name" value="2A0302"/>
    <property type="match status" value="1"/>
</dbReference>
<proteinExistence type="inferred from homology"/>
<feature type="transmembrane region" description="Helical" evidence="9">
    <location>
        <begin position="371"/>
        <end position="391"/>
    </location>
</feature>
<keyword evidence="6" id="KW-0029">Amino-acid transport</keyword>
<dbReference type="InterPro" id="IPR004754">
    <property type="entry name" value="Amino_acid_antiprt"/>
</dbReference>
<dbReference type="Gene3D" id="1.20.1740.10">
    <property type="entry name" value="Amino acid/polyamine transporter I"/>
    <property type="match status" value="1"/>
</dbReference>
<reference evidence="10 11" key="1">
    <citation type="submission" date="2020-08" db="EMBL/GenBank/DDBJ databases">
        <title>Genomic Encyclopedia of Type Strains, Phase IV (KMG-IV): sequencing the most valuable type-strain genomes for metagenomic binning, comparative biology and taxonomic classification.</title>
        <authorList>
            <person name="Goeker M."/>
        </authorList>
    </citation>
    <scope>NUCLEOTIDE SEQUENCE [LARGE SCALE GENOMIC DNA]</scope>
    <source>
        <strain evidence="10 11">DSM 14925</strain>
    </source>
</reference>
<feature type="transmembrane region" description="Helical" evidence="9">
    <location>
        <begin position="247"/>
        <end position="270"/>
    </location>
</feature>
<feature type="transmembrane region" description="Helical" evidence="9">
    <location>
        <begin position="290"/>
        <end position="314"/>
    </location>
</feature>
<evidence type="ECO:0000256" key="1">
    <source>
        <dbReference type="ARBA" id="ARBA00004651"/>
    </source>
</evidence>
<comment type="similarity">
    <text evidence="2">Belongs to the amino acid-polyamine-organocation (APC) superfamily. Basic amino acid/polyamine antiporter (APA) (TC 2.A.3.2) family.</text>
</comment>
<feature type="transmembrane region" description="Helical" evidence="9">
    <location>
        <begin position="43"/>
        <end position="64"/>
    </location>
</feature>
<dbReference type="GO" id="GO:0022857">
    <property type="term" value="F:transmembrane transporter activity"/>
    <property type="evidence" value="ECO:0007669"/>
    <property type="project" value="InterPro"/>
</dbReference>
<accession>A0A841C8R3</accession>
<evidence type="ECO:0000313" key="11">
    <source>
        <dbReference type="Proteomes" id="UP000562464"/>
    </source>
</evidence>
<dbReference type="RefSeq" id="WP_183539593.1">
    <property type="nucleotide sequence ID" value="NZ_JACHHV010000011.1"/>
</dbReference>
<dbReference type="PANTHER" id="PTHR42770">
    <property type="entry name" value="AMINO ACID TRANSPORTER-RELATED"/>
    <property type="match status" value="1"/>
</dbReference>
<keyword evidence="4" id="KW-1003">Cell membrane</keyword>
<evidence type="ECO:0000313" key="10">
    <source>
        <dbReference type="EMBL" id="MBB5887972.1"/>
    </source>
</evidence>
<name>A0A841C8R3_9LACT</name>
<evidence type="ECO:0000256" key="8">
    <source>
        <dbReference type="ARBA" id="ARBA00023136"/>
    </source>
</evidence>
<gene>
    <name evidence="10" type="ORF">HNQ37_000862</name>
</gene>
<evidence type="ECO:0000256" key="4">
    <source>
        <dbReference type="ARBA" id="ARBA00022475"/>
    </source>
</evidence>
<dbReference type="GO" id="GO:0006865">
    <property type="term" value="P:amino acid transport"/>
    <property type="evidence" value="ECO:0007669"/>
    <property type="project" value="UniProtKB-KW"/>
</dbReference>
<keyword evidence="7 9" id="KW-1133">Transmembrane helix</keyword>
<comment type="subcellular location">
    <subcellularLocation>
        <location evidence="1">Cell membrane</location>
        <topology evidence="1">Multi-pass membrane protein</topology>
    </subcellularLocation>
</comment>
<sequence>MQKKQKGIGLFALIAVIVSSAIGGGVFNLTNSLAIEATPGGVVISWFFVGVGIVALVLCLNYLVLKMPELSGLSDYARAGFGDFVGFLSGWGYYLSSWFGNIAFAVLLMQTMAYFIPSFQTAKGSLTLISIVVVSIISLGMTIIVVYGVESAAFINAVILVAKLVPLGFFTIVAVLSFKAGLFTAHFWGNVVKNAQGLLFVSDKLSATDLLGQVKSSLMVMVFLFVGVEGAAMMSNRAKKKDDAGRASVLGVIILLAIYIILSLLPFGYLNQSALAKLQTPGLVYIMKQMVGTWGSAVMAVGLIISIMGAWLAWTMLPVEATSQMAEQRLLPNWFDKRNKYNAPSNSLWLTEIIVQIFIVVTYFFTNAYIVFVNLCTAAIMICYALVGLYVIKLGIQKKQAEIGAFGAVALVFQLLALYLSGWEYIWLTTLLYTIGFALYIIARREHKLKIHRNEWLAMFLIALLAILALFGLIGNWINLRSSLGL</sequence>
<dbReference type="EMBL" id="JACHHV010000011">
    <property type="protein sequence ID" value="MBB5887972.1"/>
    <property type="molecule type" value="Genomic_DNA"/>
</dbReference>
<feature type="transmembrane region" description="Helical" evidence="9">
    <location>
        <begin position="153"/>
        <end position="176"/>
    </location>
</feature>
<feature type="transmembrane region" description="Helical" evidence="9">
    <location>
        <begin position="426"/>
        <end position="443"/>
    </location>
</feature>
<protein>
    <submittedName>
        <fullName evidence="10">Arginine:ornithine antiporter/lysine permease</fullName>
    </submittedName>
</protein>
<organism evidence="10 11">
    <name type="scientific">Lactovum miscens</name>
    <dbReference type="NCBI Taxonomy" id="190387"/>
    <lineage>
        <taxon>Bacteria</taxon>
        <taxon>Bacillati</taxon>
        <taxon>Bacillota</taxon>
        <taxon>Bacilli</taxon>
        <taxon>Lactobacillales</taxon>
        <taxon>Streptococcaceae</taxon>
        <taxon>Lactovum</taxon>
    </lineage>
</organism>
<feature type="transmembrane region" description="Helical" evidence="9">
    <location>
        <begin position="214"/>
        <end position="235"/>
    </location>
</feature>
<feature type="transmembrane region" description="Helical" evidence="9">
    <location>
        <begin position="128"/>
        <end position="147"/>
    </location>
</feature>
<keyword evidence="5 9" id="KW-0812">Transmembrane</keyword>
<keyword evidence="3" id="KW-0813">Transport</keyword>
<dbReference type="Proteomes" id="UP000562464">
    <property type="component" value="Unassembled WGS sequence"/>
</dbReference>
<dbReference type="PIRSF" id="PIRSF006060">
    <property type="entry name" value="AA_transporter"/>
    <property type="match status" value="1"/>
</dbReference>
<comment type="caution">
    <text evidence="10">The sequence shown here is derived from an EMBL/GenBank/DDBJ whole genome shotgun (WGS) entry which is preliminary data.</text>
</comment>
<feature type="transmembrane region" description="Helical" evidence="9">
    <location>
        <begin position="403"/>
        <end position="420"/>
    </location>
</feature>